<name>A0A0F9JFD4_9ZZZZ</name>
<feature type="non-terminal residue" evidence="1">
    <location>
        <position position="49"/>
    </location>
</feature>
<proteinExistence type="predicted"/>
<sequence length="49" mass="5793">MSNPTDLVRVSYETKKDLFAIKSKMMSDLGREVSYREVMEILVKYFNTK</sequence>
<organism evidence="1">
    <name type="scientific">marine sediment metagenome</name>
    <dbReference type="NCBI Taxonomy" id="412755"/>
    <lineage>
        <taxon>unclassified sequences</taxon>
        <taxon>metagenomes</taxon>
        <taxon>ecological metagenomes</taxon>
    </lineage>
</organism>
<evidence type="ECO:0000313" key="1">
    <source>
        <dbReference type="EMBL" id="KKL97707.1"/>
    </source>
</evidence>
<comment type="caution">
    <text evidence="1">The sequence shown here is derived from an EMBL/GenBank/DDBJ whole genome shotgun (WGS) entry which is preliminary data.</text>
</comment>
<dbReference type="AlphaFoldDB" id="A0A0F9JFD4"/>
<gene>
    <name evidence="1" type="ORF">LCGC14_1831710</name>
</gene>
<dbReference type="EMBL" id="LAZR01018103">
    <property type="protein sequence ID" value="KKL97707.1"/>
    <property type="molecule type" value="Genomic_DNA"/>
</dbReference>
<reference evidence="1" key="1">
    <citation type="journal article" date="2015" name="Nature">
        <title>Complex archaea that bridge the gap between prokaryotes and eukaryotes.</title>
        <authorList>
            <person name="Spang A."/>
            <person name="Saw J.H."/>
            <person name="Jorgensen S.L."/>
            <person name="Zaremba-Niedzwiedzka K."/>
            <person name="Martijn J."/>
            <person name="Lind A.E."/>
            <person name="van Eijk R."/>
            <person name="Schleper C."/>
            <person name="Guy L."/>
            <person name="Ettema T.J."/>
        </authorList>
    </citation>
    <scope>NUCLEOTIDE SEQUENCE</scope>
</reference>
<accession>A0A0F9JFD4</accession>
<protein>
    <submittedName>
        <fullName evidence="1">Uncharacterized protein</fullName>
    </submittedName>
</protein>